<keyword evidence="2" id="KW-1185">Reference proteome</keyword>
<evidence type="ECO:0000313" key="1">
    <source>
        <dbReference type="EMBL" id="KAL3273122.1"/>
    </source>
</evidence>
<name>A0ABD2N3H9_9CUCU</name>
<comment type="caution">
    <text evidence="1">The sequence shown here is derived from an EMBL/GenBank/DDBJ whole genome shotgun (WGS) entry which is preliminary data.</text>
</comment>
<reference evidence="1 2" key="1">
    <citation type="journal article" date="2021" name="BMC Biol.">
        <title>Horizontally acquired antibacterial genes associated with adaptive radiation of ladybird beetles.</title>
        <authorList>
            <person name="Li H.S."/>
            <person name="Tang X.F."/>
            <person name="Huang Y.H."/>
            <person name="Xu Z.Y."/>
            <person name="Chen M.L."/>
            <person name="Du X.Y."/>
            <person name="Qiu B.Y."/>
            <person name="Chen P.T."/>
            <person name="Zhang W."/>
            <person name="Slipinski A."/>
            <person name="Escalona H.E."/>
            <person name="Waterhouse R.M."/>
            <person name="Zwick A."/>
            <person name="Pang H."/>
        </authorList>
    </citation>
    <scope>NUCLEOTIDE SEQUENCE [LARGE SCALE GENOMIC DNA]</scope>
    <source>
        <strain evidence="1">SYSU2018</strain>
    </source>
</reference>
<evidence type="ECO:0000313" key="2">
    <source>
        <dbReference type="Proteomes" id="UP001516400"/>
    </source>
</evidence>
<dbReference type="AlphaFoldDB" id="A0ABD2N3H9"/>
<organism evidence="1 2">
    <name type="scientific">Cryptolaemus montrouzieri</name>
    <dbReference type="NCBI Taxonomy" id="559131"/>
    <lineage>
        <taxon>Eukaryota</taxon>
        <taxon>Metazoa</taxon>
        <taxon>Ecdysozoa</taxon>
        <taxon>Arthropoda</taxon>
        <taxon>Hexapoda</taxon>
        <taxon>Insecta</taxon>
        <taxon>Pterygota</taxon>
        <taxon>Neoptera</taxon>
        <taxon>Endopterygota</taxon>
        <taxon>Coleoptera</taxon>
        <taxon>Polyphaga</taxon>
        <taxon>Cucujiformia</taxon>
        <taxon>Coccinelloidea</taxon>
        <taxon>Coccinellidae</taxon>
        <taxon>Scymninae</taxon>
        <taxon>Scymnini</taxon>
        <taxon>Cryptolaemus</taxon>
    </lineage>
</organism>
<sequence>MAQKLQVNEDLSNKNDILYYRDLNEKNTNTFIENLNKRYRRLRKQYKNAIDSEIRRTHSEKIKSSANPQRTTWRVMNTNIKKPKFKDMDCTITADDFNNVSKLLTPTVADTKECMKYVRNINSADYGSMFLEPIHNCE</sequence>
<dbReference type="Proteomes" id="UP001516400">
    <property type="component" value="Unassembled WGS sequence"/>
</dbReference>
<dbReference type="EMBL" id="JABFTP020000062">
    <property type="protein sequence ID" value="KAL3273122.1"/>
    <property type="molecule type" value="Genomic_DNA"/>
</dbReference>
<proteinExistence type="predicted"/>
<accession>A0ABD2N3H9</accession>
<gene>
    <name evidence="1" type="ORF">HHI36_014576</name>
</gene>
<protein>
    <submittedName>
        <fullName evidence="1">Uncharacterized protein</fullName>
    </submittedName>
</protein>